<gene>
    <name evidence="7" type="ORF">GCM10011400_12250</name>
</gene>
<evidence type="ECO:0000256" key="3">
    <source>
        <dbReference type="ARBA" id="ARBA00022692"/>
    </source>
</evidence>
<dbReference type="InterPro" id="IPR011701">
    <property type="entry name" value="MFS"/>
</dbReference>
<dbReference type="Proteomes" id="UP000602004">
    <property type="component" value="Unassembled WGS sequence"/>
</dbReference>
<dbReference type="InterPro" id="IPR044770">
    <property type="entry name" value="MFS_spinster-like"/>
</dbReference>
<dbReference type="Gene3D" id="1.20.1250.20">
    <property type="entry name" value="MFS general substrate transporter like domains"/>
    <property type="match status" value="1"/>
</dbReference>
<sequence length="112" mass="12116">MGMPIAHLTDRFARPRIIACGIALWSLATTACGVGQNFTQMFVARMSVGVGEAALSPGTYSMLTDLFPKSKLRRAAGFYSLGSFIGLCQLVEVEAEGRQQRASVRKPRTDFG</sequence>
<dbReference type="PANTHER" id="PTHR23505:SF79">
    <property type="entry name" value="PROTEIN SPINSTER"/>
    <property type="match status" value="1"/>
</dbReference>
<accession>A0ABQ1LS11</accession>
<dbReference type="PROSITE" id="PS50850">
    <property type="entry name" value="MFS"/>
    <property type="match status" value="1"/>
</dbReference>
<dbReference type="PANTHER" id="PTHR23505">
    <property type="entry name" value="SPINSTER"/>
    <property type="match status" value="1"/>
</dbReference>
<keyword evidence="5" id="KW-0472">Membrane</keyword>
<keyword evidence="8" id="KW-1185">Reference proteome</keyword>
<evidence type="ECO:0000256" key="2">
    <source>
        <dbReference type="ARBA" id="ARBA00022448"/>
    </source>
</evidence>
<evidence type="ECO:0000259" key="6">
    <source>
        <dbReference type="PROSITE" id="PS50850"/>
    </source>
</evidence>
<dbReference type="SUPFAM" id="SSF103473">
    <property type="entry name" value="MFS general substrate transporter"/>
    <property type="match status" value="1"/>
</dbReference>
<dbReference type="Pfam" id="PF07690">
    <property type="entry name" value="MFS_1"/>
    <property type="match status" value="1"/>
</dbReference>
<keyword evidence="2" id="KW-0813">Transport</keyword>
<dbReference type="InterPro" id="IPR036259">
    <property type="entry name" value="MFS_trans_sf"/>
</dbReference>
<feature type="domain" description="Major facilitator superfamily (MFS) profile" evidence="6">
    <location>
        <begin position="1"/>
        <end position="112"/>
    </location>
</feature>
<proteinExistence type="predicted"/>
<comment type="caution">
    <text evidence="7">The sequence shown here is derived from an EMBL/GenBank/DDBJ whole genome shotgun (WGS) entry which is preliminary data.</text>
</comment>
<evidence type="ECO:0000256" key="4">
    <source>
        <dbReference type="ARBA" id="ARBA00022989"/>
    </source>
</evidence>
<keyword evidence="3" id="KW-0812">Transmembrane</keyword>
<dbReference type="EMBL" id="BMHL01000002">
    <property type="protein sequence ID" value="GGC27365.1"/>
    <property type="molecule type" value="Genomic_DNA"/>
</dbReference>
<reference evidence="8" key="1">
    <citation type="journal article" date="2019" name="Int. J. Syst. Evol. Microbiol.">
        <title>The Global Catalogue of Microorganisms (GCM) 10K type strain sequencing project: providing services to taxonomists for standard genome sequencing and annotation.</title>
        <authorList>
            <consortium name="The Broad Institute Genomics Platform"/>
            <consortium name="The Broad Institute Genome Sequencing Center for Infectious Disease"/>
            <person name="Wu L."/>
            <person name="Ma J."/>
        </authorList>
    </citation>
    <scope>NUCLEOTIDE SEQUENCE [LARGE SCALE GENOMIC DNA]</scope>
    <source>
        <strain evidence="8">CGMCC 1.15103</strain>
    </source>
</reference>
<name>A0ABQ1LS11_9BURK</name>
<evidence type="ECO:0000256" key="5">
    <source>
        <dbReference type="ARBA" id="ARBA00023136"/>
    </source>
</evidence>
<protein>
    <recommendedName>
        <fullName evidence="6">Major facilitator superfamily (MFS) profile domain-containing protein</fullName>
    </recommendedName>
</protein>
<evidence type="ECO:0000256" key="1">
    <source>
        <dbReference type="ARBA" id="ARBA00004141"/>
    </source>
</evidence>
<organism evidence="7 8">
    <name type="scientific">Paraburkholderia caffeinilytica</name>
    <dbReference type="NCBI Taxonomy" id="1761016"/>
    <lineage>
        <taxon>Bacteria</taxon>
        <taxon>Pseudomonadati</taxon>
        <taxon>Pseudomonadota</taxon>
        <taxon>Betaproteobacteria</taxon>
        <taxon>Burkholderiales</taxon>
        <taxon>Burkholderiaceae</taxon>
        <taxon>Paraburkholderia</taxon>
    </lineage>
</organism>
<keyword evidence="4" id="KW-1133">Transmembrane helix</keyword>
<comment type="subcellular location">
    <subcellularLocation>
        <location evidence="1">Membrane</location>
        <topology evidence="1">Multi-pass membrane protein</topology>
    </subcellularLocation>
</comment>
<evidence type="ECO:0000313" key="8">
    <source>
        <dbReference type="Proteomes" id="UP000602004"/>
    </source>
</evidence>
<evidence type="ECO:0000313" key="7">
    <source>
        <dbReference type="EMBL" id="GGC27365.1"/>
    </source>
</evidence>
<dbReference type="InterPro" id="IPR020846">
    <property type="entry name" value="MFS_dom"/>
</dbReference>